<dbReference type="EMBL" id="JACHFL010000037">
    <property type="protein sequence ID" value="MBB5366348.1"/>
    <property type="molecule type" value="Genomic_DNA"/>
</dbReference>
<keyword evidence="2" id="KW-1185">Reference proteome</keyword>
<dbReference type="PROSITE" id="PS51318">
    <property type="entry name" value="TAT"/>
    <property type="match status" value="1"/>
</dbReference>
<dbReference type="AlphaFoldDB" id="A0A7W8K2G2"/>
<name>A0A7W8K2G2_9DEIO</name>
<proteinExistence type="predicted"/>
<organism evidence="1 2">
    <name type="scientific">Deinococcus humi</name>
    <dbReference type="NCBI Taxonomy" id="662880"/>
    <lineage>
        <taxon>Bacteria</taxon>
        <taxon>Thermotogati</taxon>
        <taxon>Deinococcota</taxon>
        <taxon>Deinococci</taxon>
        <taxon>Deinococcales</taxon>
        <taxon>Deinococcaceae</taxon>
        <taxon>Deinococcus</taxon>
    </lineage>
</organism>
<reference evidence="1 2" key="1">
    <citation type="submission" date="2020-08" db="EMBL/GenBank/DDBJ databases">
        <title>Genomic Encyclopedia of Type Strains, Phase IV (KMG-IV): sequencing the most valuable type-strain genomes for metagenomic binning, comparative biology and taxonomic classification.</title>
        <authorList>
            <person name="Goeker M."/>
        </authorList>
    </citation>
    <scope>NUCLEOTIDE SEQUENCE [LARGE SCALE GENOMIC DNA]</scope>
    <source>
        <strain evidence="1 2">DSM 27939</strain>
    </source>
</reference>
<comment type="caution">
    <text evidence="1">The sequence shown here is derived from an EMBL/GenBank/DDBJ whole genome shotgun (WGS) entry which is preliminary data.</text>
</comment>
<protein>
    <submittedName>
        <fullName evidence="1">Uncharacterized protein</fullName>
    </submittedName>
</protein>
<sequence length="785" mass="87088">MSEAADGSVKTSLEQFFQARLHRRQALQLMGGTAAVATLAACDVAPTPAPTPQIPVRTNLVMLRARVRNLSGRDRDRLRAIADYINPANRSQVDLQGEYWTLDKPIVYGKPGATFLGHGLDIVVFARGETAEAVQAWASQWPGILEVMSDAVEPVTLPAITEAAPGTPTFLVFERLAGEAGLRPVFGQLPSGVTVVSYNVLTSDRNRQVLVVRAPTRERVQEWVEQWIGLRSSMEILELASLSEQLLRAAKPAASPLPALRAQADSGVIFKYDGKFVIGDLRPGTWLYRHQATGRFLAVRDGKLTLVAAADAADQWDTFLSAGLGENVSGRYLLQHRGSGLFLAYTRLPEGSPQLQLSPTAELAWSMPLAGSQIVGALDSNGRVSHFLATDSEGRVVLEPQTNWDFQPKRNWEQTTYTPPSELQQMLKSIIHGDALSQPWPEDVWRNDPAKQAEWQAYIDILGKLGGRRPNDPLNNLTVDKLNDALAQVPAEKLRTDAYKNVITHLKNILSYRDYVKDWFGDGGHLRTLLTDTTLNHVNILNAVRGLAPEVDDGSEIELIVKILLFGITTGLAVAGKHLVAGLIEGIYSLYEAARPEAEDPVRSTLVEVADHIRESFNELITEVERAHYEIIRDWGRLEAFGSRIDNQTLQWPGTSDGTTAEIRAESDRQFEIFVWQQIARTGWEYTGTGWLRKGEYYTYTDTWFKIYRNGPLDFFLTAPGTYMDCYGNVDSGWFHDWAYLRAGKGPGAELADRLFGKLGISRLDVFLGRNGWGIPNSQQIGEPI</sequence>
<evidence type="ECO:0000313" key="2">
    <source>
        <dbReference type="Proteomes" id="UP000552709"/>
    </source>
</evidence>
<dbReference type="InterPro" id="IPR006311">
    <property type="entry name" value="TAT_signal"/>
</dbReference>
<evidence type="ECO:0000313" key="1">
    <source>
        <dbReference type="EMBL" id="MBB5366348.1"/>
    </source>
</evidence>
<dbReference type="Proteomes" id="UP000552709">
    <property type="component" value="Unassembled WGS sequence"/>
</dbReference>
<accession>A0A7W8K2G2</accession>
<gene>
    <name evidence="1" type="ORF">HNQ08_005477</name>
</gene>
<dbReference type="RefSeq" id="WP_184138300.1">
    <property type="nucleotide sequence ID" value="NZ_JACHFL010000037.1"/>
</dbReference>